<dbReference type="AlphaFoldDB" id="A0A9W8QCC6"/>
<comment type="caution">
    <text evidence="2">The sequence shown here is derived from an EMBL/GenBank/DDBJ whole genome shotgun (WGS) entry which is preliminary data.</text>
</comment>
<sequence>MSEPKTGLNVMDGTSLLSYLPPGWTEATYQNATSREYNALPEEQLEKLMERKIEETRQEANRILEEARTWRVTHGIATLAVDGTDRPPAAAAAPAPGPVDDVSLHNMQRLVQHVEAFQWAEIGFLVFRTYYADEALWENFQRRFGEVVDGGIVTVPTEAGLTRISSRVKLPLVSDYALVDLGPGGVAHIYRDSISNLDGDSDDEEDEVEEAEGDDEGHLASLDPGLRMPMCIMVDEECLQSMCEDGADALPFVKAVDVKLTTNKDLHYSGSFKVSVRALISHFYAALQFYEPIDISNAVDKSTGVWTGMGNVQTSREGTEEQKVHRRDDK</sequence>
<evidence type="ECO:0000313" key="2">
    <source>
        <dbReference type="EMBL" id="KAJ4153060.1"/>
    </source>
</evidence>
<gene>
    <name evidence="2" type="ORF">LMH87_009566</name>
</gene>
<proteinExistence type="predicted"/>
<accession>A0A9W8QCC6</accession>
<dbReference type="GeneID" id="80896725"/>
<dbReference type="RefSeq" id="XP_056053718.1">
    <property type="nucleotide sequence ID" value="XM_056196586.1"/>
</dbReference>
<organism evidence="2 3">
    <name type="scientific">Akanthomyces muscarius</name>
    <name type="common">Entomopathogenic fungus</name>
    <name type="synonym">Lecanicillium muscarium</name>
    <dbReference type="NCBI Taxonomy" id="2231603"/>
    <lineage>
        <taxon>Eukaryota</taxon>
        <taxon>Fungi</taxon>
        <taxon>Dikarya</taxon>
        <taxon>Ascomycota</taxon>
        <taxon>Pezizomycotina</taxon>
        <taxon>Sordariomycetes</taxon>
        <taxon>Hypocreomycetidae</taxon>
        <taxon>Hypocreales</taxon>
        <taxon>Cordycipitaceae</taxon>
        <taxon>Akanthomyces</taxon>
    </lineage>
</organism>
<name>A0A9W8QCC6_AKAMU</name>
<evidence type="ECO:0000313" key="3">
    <source>
        <dbReference type="Proteomes" id="UP001144673"/>
    </source>
</evidence>
<feature type="compositionally biased region" description="Basic and acidic residues" evidence="1">
    <location>
        <begin position="317"/>
        <end position="330"/>
    </location>
</feature>
<dbReference type="EMBL" id="JAJHUN010000008">
    <property type="protein sequence ID" value="KAJ4153060.1"/>
    <property type="molecule type" value="Genomic_DNA"/>
</dbReference>
<feature type="region of interest" description="Disordered" evidence="1">
    <location>
        <begin position="195"/>
        <end position="222"/>
    </location>
</feature>
<keyword evidence="3" id="KW-1185">Reference proteome</keyword>
<feature type="compositionally biased region" description="Acidic residues" evidence="1">
    <location>
        <begin position="199"/>
        <end position="215"/>
    </location>
</feature>
<reference evidence="2" key="1">
    <citation type="journal article" date="2023" name="Access Microbiol">
        <title>De-novo genome assembly for Akanthomyces muscarius, a biocontrol agent of insect agricultural pests.</title>
        <authorList>
            <person name="Erdos Z."/>
            <person name="Studholme D.J."/>
            <person name="Raymond B."/>
            <person name="Sharma M."/>
        </authorList>
    </citation>
    <scope>NUCLEOTIDE SEQUENCE</scope>
    <source>
        <strain evidence="2">Ve6</strain>
    </source>
</reference>
<protein>
    <submittedName>
        <fullName evidence="2">Uncharacterized protein</fullName>
    </submittedName>
</protein>
<feature type="region of interest" description="Disordered" evidence="1">
    <location>
        <begin position="310"/>
        <end position="330"/>
    </location>
</feature>
<dbReference type="Proteomes" id="UP001144673">
    <property type="component" value="Chromosome 5"/>
</dbReference>
<evidence type="ECO:0000256" key="1">
    <source>
        <dbReference type="SAM" id="MobiDB-lite"/>
    </source>
</evidence>
<dbReference type="KEGG" id="amus:LMH87_009566"/>